<evidence type="ECO:0000313" key="3">
    <source>
        <dbReference type="EMBL" id="RAK58565.1"/>
    </source>
</evidence>
<dbReference type="Proteomes" id="UP000249842">
    <property type="component" value="Unassembled WGS sequence"/>
</dbReference>
<evidence type="ECO:0000256" key="2">
    <source>
        <dbReference type="SAM" id="SignalP"/>
    </source>
</evidence>
<feature type="region of interest" description="Disordered" evidence="1">
    <location>
        <begin position="15"/>
        <end position="94"/>
    </location>
</feature>
<sequence>MSLALLAGCSKPASQTAAAADSAGASASNAATGAADSAASGAAGAGGAVSPPSSSENSAINTDANKTETTQTPGSNSFTEAQAKGHIENAGYTDVTGLTKTADGMWTGQAKKGGKTMGVSLDFKGAVTAK</sequence>
<feature type="chain" id="PRO_5016433800" description="PepSY domain-containing protein" evidence="2">
    <location>
        <begin position="20"/>
        <end position="130"/>
    </location>
</feature>
<dbReference type="EMBL" id="QFYP01000001">
    <property type="protein sequence ID" value="RAK58565.1"/>
    <property type="molecule type" value="Genomic_DNA"/>
</dbReference>
<dbReference type="AlphaFoldDB" id="A0A328AWE5"/>
<evidence type="ECO:0000313" key="4">
    <source>
        <dbReference type="Proteomes" id="UP000249842"/>
    </source>
</evidence>
<gene>
    <name evidence="3" type="ORF">DJ021_01505</name>
</gene>
<reference evidence="4" key="1">
    <citation type="submission" date="2018-05" db="EMBL/GenBank/DDBJ databases">
        <authorList>
            <person name="Li X."/>
        </authorList>
    </citation>
    <scope>NUCLEOTIDE SEQUENCE [LARGE SCALE GENOMIC DNA]</scope>
    <source>
        <strain evidence="4">HKS-05</strain>
    </source>
</reference>
<evidence type="ECO:0000256" key="1">
    <source>
        <dbReference type="SAM" id="MobiDB-lite"/>
    </source>
</evidence>
<name>A0A328AWE5_9CAUL</name>
<accession>A0A328AWE5</accession>
<feature type="compositionally biased region" description="Low complexity" evidence="1">
    <location>
        <begin position="15"/>
        <end position="55"/>
    </location>
</feature>
<keyword evidence="2" id="KW-0732">Signal</keyword>
<feature type="signal peptide" evidence="2">
    <location>
        <begin position="1"/>
        <end position="19"/>
    </location>
</feature>
<keyword evidence="4" id="KW-1185">Reference proteome</keyword>
<protein>
    <recommendedName>
        <fullName evidence="5">PepSY domain-containing protein</fullName>
    </recommendedName>
</protein>
<evidence type="ECO:0008006" key="5">
    <source>
        <dbReference type="Google" id="ProtNLM"/>
    </source>
</evidence>
<proteinExistence type="predicted"/>
<organism evidence="3 4">
    <name type="scientific">Phenylobacterium hankyongense</name>
    <dbReference type="NCBI Taxonomy" id="1813876"/>
    <lineage>
        <taxon>Bacteria</taxon>
        <taxon>Pseudomonadati</taxon>
        <taxon>Pseudomonadota</taxon>
        <taxon>Alphaproteobacteria</taxon>
        <taxon>Caulobacterales</taxon>
        <taxon>Caulobacteraceae</taxon>
        <taxon>Phenylobacterium</taxon>
    </lineage>
</organism>
<comment type="caution">
    <text evidence="3">The sequence shown here is derived from an EMBL/GenBank/DDBJ whole genome shotgun (WGS) entry which is preliminary data.</text>
</comment>
<feature type="compositionally biased region" description="Polar residues" evidence="1">
    <location>
        <begin position="56"/>
        <end position="80"/>
    </location>
</feature>